<feature type="chain" id="PRO_5043697454" description="Secreted protein" evidence="2">
    <location>
        <begin position="25"/>
        <end position="105"/>
    </location>
</feature>
<keyword evidence="4" id="KW-1185">Reference proteome</keyword>
<dbReference type="EMBL" id="BTSY01000005">
    <property type="protein sequence ID" value="GMT29632.1"/>
    <property type="molecule type" value="Genomic_DNA"/>
</dbReference>
<evidence type="ECO:0000313" key="3">
    <source>
        <dbReference type="EMBL" id="GMT29632.1"/>
    </source>
</evidence>
<evidence type="ECO:0000256" key="1">
    <source>
        <dbReference type="SAM" id="MobiDB-lite"/>
    </source>
</evidence>
<keyword evidence="2" id="KW-0732">Signal</keyword>
<sequence>CSMSIVLTHPLLISSLQNVVVCLSEIFLAGSAFKMQTEYSVFADQISQSLSSLQRRKMARWGIFPVFVLHSRRAHTCHGSPSKNFTGDSLHSSASMPISSTSQRI</sequence>
<evidence type="ECO:0008006" key="5">
    <source>
        <dbReference type="Google" id="ProtNLM"/>
    </source>
</evidence>
<feature type="compositionally biased region" description="Polar residues" evidence="1">
    <location>
        <begin position="79"/>
        <end position="105"/>
    </location>
</feature>
<evidence type="ECO:0000313" key="4">
    <source>
        <dbReference type="Proteomes" id="UP001432322"/>
    </source>
</evidence>
<feature type="non-terminal residue" evidence="3">
    <location>
        <position position="105"/>
    </location>
</feature>
<accession>A0AAV5WCR7</accession>
<dbReference type="Proteomes" id="UP001432322">
    <property type="component" value="Unassembled WGS sequence"/>
</dbReference>
<organism evidence="3 4">
    <name type="scientific">Pristionchus fissidentatus</name>
    <dbReference type="NCBI Taxonomy" id="1538716"/>
    <lineage>
        <taxon>Eukaryota</taxon>
        <taxon>Metazoa</taxon>
        <taxon>Ecdysozoa</taxon>
        <taxon>Nematoda</taxon>
        <taxon>Chromadorea</taxon>
        <taxon>Rhabditida</taxon>
        <taxon>Rhabditina</taxon>
        <taxon>Diplogasteromorpha</taxon>
        <taxon>Diplogasteroidea</taxon>
        <taxon>Neodiplogasteridae</taxon>
        <taxon>Pristionchus</taxon>
    </lineage>
</organism>
<protein>
    <recommendedName>
        <fullName evidence="5">Secreted protein</fullName>
    </recommendedName>
</protein>
<evidence type="ECO:0000256" key="2">
    <source>
        <dbReference type="SAM" id="SignalP"/>
    </source>
</evidence>
<dbReference type="AlphaFoldDB" id="A0AAV5WCR7"/>
<proteinExistence type="predicted"/>
<feature type="region of interest" description="Disordered" evidence="1">
    <location>
        <begin position="77"/>
        <end position="105"/>
    </location>
</feature>
<comment type="caution">
    <text evidence="3">The sequence shown here is derived from an EMBL/GenBank/DDBJ whole genome shotgun (WGS) entry which is preliminary data.</text>
</comment>
<reference evidence="3" key="1">
    <citation type="submission" date="2023-10" db="EMBL/GenBank/DDBJ databases">
        <title>Genome assembly of Pristionchus species.</title>
        <authorList>
            <person name="Yoshida K."/>
            <person name="Sommer R.J."/>
        </authorList>
    </citation>
    <scope>NUCLEOTIDE SEQUENCE</scope>
    <source>
        <strain evidence="3">RS5133</strain>
    </source>
</reference>
<gene>
    <name evidence="3" type="ORF">PFISCL1PPCAC_20929</name>
</gene>
<feature type="signal peptide" evidence="2">
    <location>
        <begin position="1"/>
        <end position="24"/>
    </location>
</feature>
<name>A0AAV5WCR7_9BILA</name>
<feature type="non-terminal residue" evidence="3">
    <location>
        <position position="1"/>
    </location>
</feature>